<keyword evidence="3" id="KW-1185">Reference proteome</keyword>
<reference evidence="2 3" key="1">
    <citation type="submission" date="2022-05" db="EMBL/GenBank/DDBJ databases">
        <authorList>
            <consortium name="Genoscope - CEA"/>
            <person name="William W."/>
        </authorList>
    </citation>
    <scope>NUCLEOTIDE SEQUENCE [LARGE SCALE GENOMIC DNA]</scope>
</reference>
<evidence type="ECO:0000313" key="3">
    <source>
        <dbReference type="Proteomes" id="UP001159427"/>
    </source>
</evidence>
<accession>A0ABN8M2H5</accession>
<evidence type="ECO:0000313" key="2">
    <source>
        <dbReference type="EMBL" id="CAH3023780.1"/>
    </source>
</evidence>
<evidence type="ECO:0000256" key="1">
    <source>
        <dbReference type="SAM" id="MobiDB-lite"/>
    </source>
</evidence>
<dbReference type="Proteomes" id="UP001159427">
    <property type="component" value="Unassembled WGS sequence"/>
</dbReference>
<organism evidence="2 3">
    <name type="scientific">Porites evermanni</name>
    <dbReference type="NCBI Taxonomy" id="104178"/>
    <lineage>
        <taxon>Eukaryota</taxon>
        <taxon>Metazoa</taxon>
        <taxon>Cnidaria</taxon>
        <taxon>Anthozoa</taxon>
        <taxon>Hexacorallia</taxon>
        <taxon>Scleractinia</taxon>
        <taxon>Fungiina</taxon>
        <taxon>Poritidae</taxon>
        <taxon>Porites</taxon>
    </lineage>
</organism>
<protein>
    <submittedName>
        <fullName evidence="2">Uncharacterized protein</fullName>
    </submittedName>
</protein>
<feature type="compositionally biased region" description="Polar residues" evidence="1">
    <location>
        <begin position="212"/>
        <end position="225"/>
    </location>
</feature>
<gene>
    <name evidence="2" type="ORF">PEVE_00020431</name>
</gene>
<comment type="caution">
    <text evidence="2">The sequence shown here is derived from an EMBL/GenBank/DDBJ whole genome shotgun (WGS) entry which is preliminary data.</text>
</comment>
<feature type="region of interest" description="Disordered" evidence="1">
    <location>
        <begin position="212"/>
        <end position="232"/>
    </location>
</feature>
<sequence length="416" mass="47609">MERFAVFRAKDPQVTMWLQKNGFQNRRSEGLVETRAAKTSQISREETKLAAQTKEVRFYAEGQMHSKTTTLVSVKKTATKQERNELQHHERLSSLEMPAISFSKTKRVVYQNKEEPSLAENINTDGRKKIRSYSCPPDSRPSLSRRYSTVSLFSDRPCNIPVLIRNNDVRLRKYSCPEYYSTGTNYYMEQRGSSKLNKNPQGKRMPLNAANKSHQQLASKLGNQTTREENETKINNTTGVTIKPSTNLAMVLKTEFSDFSKDPATDHNGNELFKPAPNSTSDDDGFGLVFHEESLESYSSEIPPKRPPKQNLPSSMYNSRGWSTARNYVKHQLINRFFFRSHLIQGNSLGQGCMRDRANKANSANGCGQSYFPLYCYNDRYNLIIDPVHRHCAAPISKVERHISARFCSIFWCIVE</sequence>
<dbReference type="EMBL" id="CALNXI010000274">
    <property type="protein sequence ID" value="CAH3023780.1"/>
    <property type="molecule type" value="Genomic_DNA"/>
</dbReference>
<name>A0ABN8M2H5_9CNID</name>
<proteinExistence type="predicted"/>